<keyword evidence="6 7" id="KW-0998">Cell outer membrane</keyword>
<comment type="subcellular location">
    <subcellularLocation>
        <location evidence="1 7">Cell outer membrane</location>
        <topology evidence="1 7">Multi-pass membrane protein</topology>
    </subcellularLocation>
</comment>
<evidence type="ECO:0000256" key="4">
    <source>
        <dbReference type="ARBA" id="ARBA00022692"/>
    </source>
</evidence>
<dbReference type="InterPro" id="IPR023997">
    <property type="entry name" value="TonB-dep_OMP_SusC/RagA_CS"/>
</dbReference>
<evidence type="ECO:0000256" key="7">
    <source>
        <dbReference type="PROSITE-ProRule" id="PRU01360"/>
    </source>
</evidence>
<keyword evidence="3 7" id="KW-1134">Transmembrane beta strand</keyword>
<dbReference type="InterPro" id="IPR008969">
    <property type="entry name" value="CarboxyPept-like_regulatory"/>
</dbReference>
<evidence type="ECO:0000259" key="8">
    <source>
        <dbReference type="Pfam" id="PF07715"/>
    </source>
</evidence>
<keyword evidence="2 7" id="KW-0813">Transport</keyword>
<organism evidence="9 10">
    <name type="scientific">Mucilaginibacter jinjuensis</name>
    <dbReference type="NCBI Taxonomy" id="1176721"/>
    <lineage>
        <taxon>Bacteria</taxon>
        <taxon>Pseudomonadati</taxon>
        <taxon>Bacteroidota</taxon>
        <taxon>Sphingobacteriia</taxon>
        <taxon>Sphingobacteriales</taxon>
        <taxon>Sphingobacteriaceae</taxon>
        <taxon>Mucilaginibacter</taxon>
    </lineage>
</organism>
<dbReference type="NCBIfam" id="TIGR04056">
    <property type="entry name" value="OMP_RagA_SusC"/>
    <property type="match status" value="1"/>
</dbReference>
<evidence type="ECO:0000256" key="2">
    <source>
        <dbReference type="ARBA" id="ARBA00022448"/>
    </source>
</evidence>
<dbReference type="SUPFAM" id="SSF49464">
    <property type="entry name" value="Carboxypeptidase regulatory domain-like"/>
    <property type="match status" value="1"/>
</dbReference>
<dbReference type="Gene3D" id="2.60.40.1120">
    <property type="entry name" value="Carboxypeptidase-like, regulatory domain"/>
    <property type="match status" value="1"/>
</dbReference>
<dbReference type="EMBL" id="CP117167">
    <property type="protein sequence ID" value="WCT13459.1"/>
    <property type="molecule type" value="Genomic_DNA"/>
</dbReference>
<dbReference type="SUPFAM" id="SSF56935">
    <property type="entry name" value="Porins"/>
    <property type="match status" value="1"/>
</dbReference>
<dbReference type="InterPro" id="IPR012910">
    <property type="entry name" value="Plug_dom"/>
</dbReference>
<dbReference type="PROSITE" id="PS52016">
    <property type="entry name" value="TONB_DEPENDENT_REC_3"/>
    <property type="match status" value="1"/>
</dbReference>
<proteinExistence type="inferred from homology"/>
<evidence type="ECO:0000256" key="6">
    <source>
        <dbReference type="ARBA" id="ARBA00023237"/>
    </source>
</evidence>
<dbReference type="InterPro" id="IPR023996">
    <property type="entry name" value="TonB-dep_OMP_SusC/RagA"/>
</dbReference>
<name>A0ABY7TB49_9SPHI</name>
<accession>A0ABY7TB49</accession>
<evidence type="ECO:0000313" key="9">
    <source>
        <dbReference type="EMBL" id="WCT13459.1"/>
    </source>
</evidence>
<evidence type="ECO:0000256" key="1">
    <source>
        <dbReference type="ARBA" id="ARBA00004571"/>
    </source>
</evidence>
<dbReference type="Pfam" id="PF13715">
    <property type="entry name" value="CarbopepD_reg_2"/>
    <property type="match status" value="1"/>
</dbReference>
<dbReference type="InterPro" id="IPR036942">
    <property type="entry name" value="Beta-barrel_TonB_sf"/>
</dbReference>
<dbReference type="InterPro" id="IPR037066">
    <property type="entry name" value="Plug_dom_sf"/>
</dbReference>
<dbReference type="Gene3D" id="2.170.130.10">
    <property type="entry name" value="TonB-dependent receptor, plug domain"/>
    <property type="match status" value="1"/>
</dbReference>
<keyword evidence="10" id="KW-1185">Reference proteome</keyword>
<evidence type="ECO:0000256" key="3">
    <source>
        <dbReference type="ARBA" id="ARBA00022452"/>
    </source>
</evidence>
<gene>
    <name evidence="9" type="ORF">PQO05_05865</name>
</gene>
<keyword evidence="5 7" id="KW-0472">Membrane</keyword>
<dbReference type="RefSeq" id="WP_273631750.1">
    <property type="nucleotide sequence ID" value="NZ_CP117167.1"/>
</dbReference>
<protein>
    <submittedName>
        <fullName evidence="9">SusC/RagA family TonB-linked outer membrane protein</fullName>
    </submittedName>
</protein>
<evidence type="ECO:0000313" key="10">
    <source>
        <dbReference type="Proteomes" id="UP001216139"/>
    </source>
</evidence>
<dbReference type="NCBIfam" id="TIGR04057">
    <property type="entry name" value="SusC_RagA_signa"/>
    <property type="match status" value="1"/>
</dbReference>
<evidence type="ECO:0000256" key="5">
    <source>
        <dbReference type="ARBA" id="ARBA00023136"/>
    </source>
</evidence>
<dbReference type="InterPro" id="IPR039426">
    <property type="entry name" value="TonB-dep_rcpt-like"/>
</dbReference>
<keyword evidence="4 7" id="KW-0812">Transmembrane</keyword>
<comment type="similarity">
    <text evidence="7">Belongs to the TonB-dependent receptor family.</text>
</comment>
<dbReference type="Proteomes" id="UP001216139">
    <property type="component" value="Chromosome"/>
</dbReference>
<reference evidence="9 10" key="1">
    <citation type="submission" date="2023-02" db="EMBL/GenBank/DDBJ databases">
        <title>Genome sequence of Mucilaginibacter jinjuensis strain KACC 16571.</title>
        <authorList>
            <person name="Kim S."/>
            <person name="Heo J."/>
            <person name="Kwon S.-W."/>
        </authorList>
    </citation>
    <scope>NUCLEOTIDE SEQUENCE [LARGE SCALE GENOMIC DNA]</scope>
    <source>
        <strain evidence="9 10">KACC 16571</strain>
    </source>
</reference>
<dbReference type="Pfam" id="PF07715">
    <property type="entry name" value="Plug"/>
    <property type="match status" value="1"/>
</dbReference>
<feature type="domain" description="TonB-dependent receptor plug" evidence="8">
    <location>
        <begin position="138"/>
        <end position="246"/>
    </location>
</feature>
<dbReference type="Gene3D" id="2.40.170.20">
    <property type="entry name" value="TonB-dependent receptor, beta-barrel domain"/>
    <property type="match status" value="1"/>
</dbReference>
<sequence length="1095" mass="121944">MKKLTTKIVMGLLCPTKKKMLTAIMLGLIANVSMLFAQQKTLISIHGTVVSGLTSEALVKATVKNNNNNIQTVTNSYGQFQLNSTDTTGSITITYVGYRSVTVTYSTSHPGPFKIALIPEENTLKEVVVSTGYQILPKERVTGSFAQVNNELFDRRVSTDILSRLEGVTSGLLFNRNTGSGANGQPDISIRGTNTLFTNSQPLIVIDNFPYDGDINNINPNDIENITVLKDASAASIWGVRSGNGVIVINTKKGKKNQQLSAELNANITVGNKPDLYYGPFNIRSTDFINIEQTLFNQGYYDGNLSTGYTAVTPVVQILADQRAGKISAGAALSQIGALRNIDVRDQEFKYFYRKSVNQQYSLNLHGGNTNSDYLFSLGDDQEVSYYQGNSSGRITLNSLYNFYPVKNLQISAGVNYAKSRIQNNNPISINGGISAAGHPIYPYAQLVDAAGNALAIEKDYSSNYTHFVNSNFLNWDYKPLDELNSADNVNNSIDDRINLGIQYNFLKHFTGSLKYQYEHASSETKNYYSEATYYTRNLINQFTQINADGTVTTPIPNGGILQQINGYLLSQRGRAQLNYSNNWHQNQELNIIAGAEISNVRNESNANTIYGYDKETQTSYPAVDYSSSFSLNPTGSGIIPTILGFSGTTDRYISYFSNGAYTYLNKYTVSASGRIDKSNLFGVNTNQKSVPLYSTGIAWNLSKENFYHLSWLPDLKFRATYGYNGNINKSATAVTTIRKQSATGSNYTPLVESYIDNPGNPDLRWEKVRIINLGLDFASKNNIISGSLEYYTKKGTDLFGYLPIASSTGFTSFFGNTADINGNGLDITLNSKNIVTDGFKWTSNFLLTYVLDKVTKYDTKTTSASYIISSTATTIAPLTNRPLYAIYSYRWAGLDGQTGDPQGYLNNKVSRDYASILANTSSDDMVYSGPSRPTTYGSFRNNLSYKNFTLSINVIYKLNYYFRKASMTSSNLPYSATTDYYNRWQKPGDELTTHVPSIQFPPYDTSRDKFYQYSSVLVDKGDHIRLQDISLSYDVDKHKWRRMPFKNIQFYSYINNVGILWRANKDHLDPDLNTSSTLSYPLPRTISLGIKTQF</sequence>